<feature type="compositionally biased region" description="Low complexity" evidence="6">
    <location>
        <begin position="375"/>
        <end position="392"/>
    </location>
</feature>
<feature type="compositionally biased region" description="Pro residues" evidence="6">
    <location>
        <begin position="487"/>
        <end position="507"/>
    </location>
</feature>
<dbReference type="PANTHER" id="PTHR43133:SF8">
    <property type="entry name" value="RNA POLYMERASE SIGMA FACTOR HI_1459-RELATED"/>
    <property type="match status" value="1"/>
</dbReference>
<evidence type="ECO:0000313" key="7">
    <source>
        <dbReference type="EMBL" id="SDQ59724.1"/>
    </source>
</evidence>
<dbReference type="InterPro" id="IPR039425">
    <property type="entry name" value="RNA_pol_sigma-70-like"/>
</dbReference>
<accession>A0A1H1C6G3</accession>
<dbReference type="STRING" id="35622.SAMN04489764_1318"/>
<comment type="similarity">
    <text evidence="1">Belongs to the sigma-70 factor family. ECF subfamily.</text>
</comment>
<protein>
    <submittedName>
        <fullName evidence="7">DNA-directed RNA polymerase specialized sigma subunit, sigma24 family</fullName>
    </submittedName>
</protein>
<dbReference type="GO" id="GO:0000428">
    <property type="term" value="C:DNA-directed RNA polymerase complex"/>
    <property type="evidence" value="ECO:0007669"/>
    <property type="project" value="UniProtKB-KW"/>
</dbReference>
<dbReference type="SUPFAM" id="SSF88946">
    <property type="entry name" value="Sigma2 domain of RNA polymerase sigma factors"/>
    <property type="match status" value="1"/>
</dbReference>
<dbReference type="SUPFAM" id="SSF88659">
    <property type="entry name" value="Sigma3 and sigma4 domains of RNA polymerase sigma factors"/>
    <property type="match status" value="1"/>
</dbReference>
<dbReference type="AlphaFoldDB" id="A0A1H1C6G3"/>
<feature type="compositionally biased region" description="Low complexity" evidence="6">
    <location>
        <begin position="426"/>
        <end position="457"/>
    </location>
</feature>
<keyword evidence="7" id="KW-0240">DNA-directed RNA polymerase</keyword>
<keyword evidence="2" id="KW-0805">Transcription regulation</keyword>
<keyword evidence="8" id="KW-1185">Reference proteome</keyword>
<evidence type="ECO:0000256" key="4">
    <source>
        <dbReference type="ARBA" id="ARBA00023125"/>
    </source>
</evidence>
<sequence length="507" mass="53523">MNNRMLVASLRNREPGAFATLYDRYAEGLYEFCLMALGDSESAQVAFRDTLIAAEAHIHALGDADRLRAWLYALASRECQRRKAQSAEQSVKLPQMPEAPEVPEIPDFKVNDGVDLCHLAWRAVWSLASDEREILVLAVRQEMPTSEIVRVTGLPSRRVEALLETARLHLSDAVTAEIVARKESCECPGRAAVLHGFSGEMTRTMRADLIAHLAECAACAPQRERRVSAAKVFALLPSPPLPDTLRVRVLSCSADPDLQPYRRYIAARVGALDASGFPVISSEGGHRHHRAVAGAVAAAATMIAVAVVFANAGMVLEGPARGAVAGEPPQPGSPTTGTPPPSLGQGRGTPGGDVTPDRAVSPGASSSSPRPEQLPVVPVEAVASPTVSSSPESPAPPTTRSVTEPAPVPPPPSPTRHHTGSVNADPPVSRSERPSTPSRSATGGRPDSPSPSDGGRSTHPRPTKRLHTRSWRPAPSPTRSSDVGRPSPLPAPSPMPYNPSPPGVSAS</sequence>
<evidence type="ECO:0000256" key="2">
    <source>
        <dbReference type="ARBA" id="ARBA00023015"/>
    </source>
</evidence>
<dbReference type="Gene3D" id="1.10.1740.10">
    <property type="match status" value="1"/>
</dbReference>
<dbReference type="InterPro" id="IPR013325">
    <property type="entry name" value="RNA_pol_sigma_r2"/>
</dbReference>
<dbReference type="PANTHER" id="PTHR43133">
    <property type="entry name" value="RNA POLYMERASE ECF-TYPE SIGMA FACTO"/>
    <property type="match status" value="1"/>
</dbReference>
<name>A0A1H1C6G3_9ACTN</name>
<dbReference type="Gene3D" id="1.10.10.10">
    <property type="entry name" value="Winged helix-like DNA-binding domain superfamily/Winged helix DNA-binding domain"/>
    <property type="match status" value="1"/>
</dbReference>
<evidence type="ECO:0000256" key="6">
    <source>
        <dbReference type="SAM" id="MobiDB-lite"/>
    </source>
</evidence>
<evidence type="ECO:0000256" key="1">
    <source>
        <dbReference type="ARBA" id="ARBA00010641"/>
    </source>
</evidence>
<dbReference type="GO" id="GO:0006352">
    <property type="term" value="P:DNA-templated transcription initiation"/>
    <property type="evidence" value="ECO:0007669"/>
    <property type="project" value="InterPro"/>
</dbReference>
<dbReference type="GO" id="GO:0016987">
    <property type="term" value="F:sigma factor activity"/>
    <property type="evidence" value="ECO:0007669"/>
    <property type="project" value="UniProtKB-KW"/>
</dbReference>
<dbReference type="EMBL" id="FNKK01000002">
    <property type="protein sequence ID" value="SDQ59724.1"/>
    <property type="molecule type" value="Genomic_DNA"/>
</dbReference>
<keyword evidence="5" id="KW-0804">Transcription</keyword>
<dbReference type="RefSeq" id="WP_131815451.1">
    <property type="nucleotide sequence ID" value="NZ_FNKK01000002.1"/>
</dbReference>
<feature type="compositionally biased region" description="Basic residues" evidence="6">
    <location>
        <begin position="458"/>
        <end position="470"/>
    </location>
</feature>
<dbReference type="Proteomes" id="UP000217103">
    <property type="component" value="Unassembled WGS sequence"/>
</dbReference>
<keyword evidence="4" id="KW-0238">DNA-binding</keyword>
<reference evidence="7 8" key="1">
    <citation type="submission" date="2016-10" db="EMBL/GenBank/DDBJ databases">
        <authorList>
            <person name="de Groot N.N."/>
        </authorList>
    </citation>
    <scope>NUCLEOTIDE SEQUENCE [LARGE SCALE GENOMIC DNA]</scope>
    <source>
        <strain evidence="7 8">DSM 43794</strain>
    </source>
</reference>
<evidence type="ECO:0000313" key="8">
    <source>
        <dbReference type="Proteomes" id="UP000217103"/>
    </source>
</evidence>
<evidence type="ECO:0000256" key="5">
    <source>
        <dbReference type="ARBA" id="ARBA00023163"/>
    </source>
</evidence>
<proteinExistence type="inferred from homology"/>
<keyword evidence="3" id="KW-0731">Sigma factor</keyword>
<dbReference type="OrthoDB" id="3492533at2"/>
<dbReference type="InterPro" id="IPR013324">
    <property type="entry name" value="RNA_pol_sigma_r3/r4-like"/>
</dbReference>
<organism evidence="7 8">
    <name type="scientific">Thermostaphylospora chromogena</name>
    <dbReference type="NCBI Taxonomy" id="35622"/>
    <lineage>
        <taxon>Bacteria</taxon>
        <taxon>Bacillati</taxon>
        <taxon>Actinomycetota</taxon>
        <taxon>Actinomycetes</taxon>
        <taxon>Streptosporangiales</taxon>
        <taxon>Thermomonosporaceae</taxon>
        <taxon>Thermostaphylospora</taxon>
    </lineage>
</organism>
<evidence type="ECO:0000256" key="3">
    <source>
        <dbReference type="ARBA" id="ARBA00023082"/>
    </source>
</evidence>
<dbReference type="GO" id="GO:0003677">
    <property type="term" value="F:DNA binding"/>
    <property type="evidence" value="ECO:0007669"/>
    <property type="project" value="UniProtKB-KW"/>
</dbReference>
<feature type="compositionally biased region" description="Pro residues" evidence="6">
    <location>
        <begin position="328"/>
        <end position="342"/>
    </location>
</feature>
<dbReference type="InterPro" id="IPR036388">
    <property type="entry name" value="WH-like_DNA-bd_sf"/>
</dbReference>
<gene>
    <name evidence="7" type="ORF">SAMN04489764_1318</name>
</gene>
<feature type="region of interest" description="Disordered" evidence="6">
    <location>
        <begin position="321"/>
        <end position="507"/>
    </location>
</feature>